<evidence type="ECO:0000256" key="1">
    <source>
        <dbReference type="SAM" id="SignalP"/>
    </source>
</evidence>
<dbReference type="Proteomes" id="UP000789375">
    <property type="component" value="Unassembled WGS sequence"/>
</dbReference>
<organism evidence="2 3">
    <name type="scientific">Funneliformis mosseae</name>
    <name type="common">Endomycorrhizal fungus</name>
    <name type="synonym">Glomus mosseae</name>
    <dbReference type="NCBI Taxonomy" id="27381"/>
    <lineage>
        <taxon>Eukaryota</taxon>
        <taxon>Fungi</taxon>
        <taxon>Fungi incertae sedis</taxon>
        <taxon>Mucoromycota</taxon>
        <taxon>Glomeromycotina</taxon>
        <taxon>Glomeromycetes</taxon>
        <taxon>Glomerales</taxon>
        <taxon>Glomeraceae</taxon>
        <taxon>Funneliformis</taxon>
    </lineage>
</organism>
<reference evidence="2" key="1">
    <citation type="submission" date="2021-06" db="EMBL/GenBank/DDBJ databases">
        <authorList>
            <person name="Kallberg Y."/>
            <person name="Tangrot J."/>
            <person name="Rosling A."/>
        </authorList>
    </citation>
    <scope>NUCLEOTIDE SEQUENCE</scope>
    <source>
        <strain evidence="2">87-6 pot B 2015</strain>
    </source>
</reference>
<name>A0A9N9DDW9_FUNMO</name>
<protein>
    <submittedName>
        <fullName evidence="2">11947_t:CDS:1</fullName>
    </submittedName>
</protein>
<dbReference type="AlphaFoldDB" id="A0A9N9DDW9"/>
<comment type="caution">
    <text evidence="2">The sequence shown here is derived from an EMBL/GenBank/DDBJ whole genome shotgun (WGS) entry which is preliminary data.</text>
</comment>
<evidence type="ECO:0000313" key="2">
    <source>
        <dbReference type="EMBL" id="CAG8632020.1"/>
    </source>
</evidence>
<gene>
    <name evidence="2" type="ORF">FMOSSE_LOCUS10537</name>
</gene>
<feature type="chain" id="PRO_5040346059" evidence="1">
    <location>
        <begin position="23"/>
        <end position="127"/>
    </location>
</feature>
<evidence type="ECO:0000313" key="3">
    <source>
        <dbReference type="Proteomes" id="UP000789375"/>
    </source>
</evidence>
<keyword evidence="1" id="KW-0732">Signal</keyword>
<keyword evidence="3" id="KW-1185">Reference proteome</keyword>
<dbReference type="EMBL" id="CAJVPP010003541">
    <property type="protein sequence ID" value="CAG8632020.1"/>
    <property type="molecule type" value="Genomic_DNA"/>
</dbReference>
<accession>A0A9N9DDW9</accession>
<feature type="signal peptide" evidence="1">
    <location>
        <begin position="1"/>
        <end position="22"/>
    </location>
</feature>
<sequence>MFMGYDTALFSMYLFLTGDSSALSNWEYKENPSLTFLMITIELHILHKKQRYYHADLDETCRKIRELIKENEWDSEYFPEMKQNLLNKLNIQEKSDKDVLDILLKSLKGISEVQNSYKQIFNENRKS</sequence>
<proteinExistence type="predicted"/>